<comment type="caution">
    <text evidence="1">The sequence shown here is derived from an EMBL/GenBank/DDBJ whole genome shotgun (WGS) entry which is preliminary data.</text>
</comment>
<evidence type="ECO:0000313" key="2">
    <source>
        <dbReference type="Proteomes" id="UP001596024"/>
    </source>
</evidence>
<dbReference type="EMBL" id="JBHSGQ010000001">
    <property type="protein sequence ID" value="MFC4723821.1"/>
    <property type="molecule type" value="Genomic_DNA"/>
</dbReference>
<keyword evidence="2" id="KW-1185">Reference proteome</keyword>
<dbReference type="InterPro" id="IPR014347">
    <property type="entry name" value="Tautomerase/MIF_sf"/>
</dbReference>
<accession>A0ABV9N9A9</accession>
<sequence>MPLITVEHPSGSLTAEQKASLAEDLTHVILQIEGGVDNSASRSIAWVRFKELDGADWFIGGLNDGTHESASGKFLIELNVPEGSMDQPRKSDCHRAITAAVLKAKGVDSADGAARSVWIQIVEWPEGHLATSGRTSSLLGIARLAGIPADHPLLAFPRAYFAAKDRLYDQNGFPDQTAGRAIVRY</sequence>
<dbReference type="PANTHER" id="PTHR35530">
    <property type="entry name" value="TAUTOMERASE-RELATED"/>
    <property type="match status" value="1"/>
</dbReference>
<dbReference type="Proteomes" id="UP001596024">
    <property type="component" value="Unassembled WGS sequence"/>
</dbReference>
<organism evidence="1 2">
    <name type="scientific">Glycocaulis abyssi</name>
    <dbReference type="NCBI Taxonomy" id="1433403"/>
    <lineage>
        <taxon>Bacteria</taxon>
        <taxon>Pseudomonadati</taxon>
        <taxon>Pseudomonadota</taxon>
        <taxon>Alphaproteobacteria</taxon>
        <taxon>Maricaulales</taxon>
        <taxon>Maricaulaceae</taxon>
        <taxon>Glycocaulis</taxon>
    </lineage>
</organism>
<name>A0ABV9N9A9_9PROT</name>
<evidence type="ECO:0000313" key="1">
    <source>
        <dbReference type="EMBL" id="MFC4723821.1"/>
    </source>
</evidence>
<dbReference type="PANTHER" id="PTHR35530:SF1">
    <property type="entry name" value="2-HYDROXYMUCONATE TAUTOMERASE"/>
    <property type="match status" value="1"/>
</dbReference>
<gene>
    <name evidence="1" type="ORF">ACFPB0_00820</name>
</gene>
<reference evidence="2" key="1">
    <citation type="journal article" date="2019" name="Int. J. Syst. Evol. Microbiol.">
        <title>The Global Catalogue of Microorganisms (GCM) 10K type strain sequencing project: providing services to taxonomists for standard genome sequencing and annotation.</title>
        <authorList>
            <consortium name="The Broad Institute Genomics Platform"/>
            <consortium name="The Broad Institute Genome Sequencing Center for Infectious Disease"/>
            <person name="Wu L."/>
            <person name="Ma J."/>
        </authorList>
    </citation>
    <scope>NUCLEOTIDE SEQUENCE [LARGE SCALE GENOMIC DNA]</scope>
    <source>
        <strain evidence="2">CCUG 62981</strain>
    </source>
</reference>
<protein>
    <submittedName>
        <fullName evidence="1">4-oxalocrotonate tautomerase family protein</fullName>
    </submittedName>
</protein>
<dbReference type="RefSeq" id="WP_371394509.1">
    <property type="nucleotide sequence ID" value="NZ_CP163421.1"/>
</dbReference>
<dbReference type="Gene3D" id="3.30.429.10">
    <property type="entry name" value="Macrophage Migration Inhibitory Factor"/>
    <property type="match status" value="2"/>
</dbReference>
<dbReference type="SUPFAM" id="SSF55331">
    <property type="entry name" value="Tautomerase/MIF"/>
    <property type="match status" value="1"/>
</dbReference>
<proteinExistence type="predicted"/>